<dbReference type="AlphaFoldDB" id="A0A6A7N4L3"/>
<dbReference type="Proteomes" id="UP000440498">
    <property type="component" value="Unassembled WGS sequence"/>
</dbReference>
<evidence type="ECO:0000313" key="2">
    <source>
        <dbReference type="EMBL" id="MQA39975.1"/>
    </source>
</evidence>
<keyword evidence="3" id="KW-1185">Reference proteome</keyword>
<dbReference type="NCBIfam" id="TIGR02595">
    <property type="entry name" value="PEP_CTERM"/>
    <property type="match status" value="1"/>
</dbReference>
<gene>
    <name evidence="2" type="ORF">GEV02_17635</name>
</gene>
<dbReference type="Pfam" id="PF07589">
    <property type="entry name" value="PEP-CTERM"/>
    <property type="match status" value="1"/>
</dbReference>
<protein>
    <submittedName>
        <fullName evidence="2">PEP-CTERM sorting domain-containing protein</fullName>
    </submittedName>
</protein>
<dbReference type="EMBL" id="WHUG01000006">
    <property type="protein sequence ID" value="MQA39975.1"/>
    <property type="molecule type" value="Genomic_DNA"/>
</dbReference>
<organism evidence="2 3">
    <name type="scientific">Rugamonas aquatica</name>
    <dbReference type="NCBI Taxonomy" id="2743357"/>
    <lineage>
        <taxon>Bacteria</taxon>
        <taxon>Pseudomonadati</taxon>
        <taxon>Pseudomonadota</taxon>
        <taxon>Betaproteobacteria</taxon>
        <taxon>Burkholderiales</taxon>
        <taxon>Oxalobacteraceae</taxon>
        <taxon>Telluria group</taxon>
        <taxon>Rugamonas</taxon>
    </lineage>
</organism>
<feature type="domain" description="Ice-binding protein C-terminal" evidence="1">
    <location>
        <begin position="173"/>
        <end position="198"/>
    </location>
</feature>
<sequence length="205" mass="21654">MAGTPLAGRDQFFHAVSANDANAVYLYDADYDITWLRTTTGANVMTYSQANSWATLNWGGLSGWHLPSAGSVYDSDFYPSTVKGIGSDAAHLYYDILGSQPAVDHDGNPQTGTHPQGPFGGADGLPAMVWLNGPHATHWDYGYNFSFFAGINGEGPQNGLIGAMAVRNGDVLAVPEPETYAMLLGGLALVGCVARKRKAHASTAV</sequence>
<comment type="caution">
    <text evidence="2">The sequence shown here is derived from an EMBL/GenBank/DDBJ whole genome shotgun (WGS) entry which is preliminary data.</text>
</comment>
<accession>A0A6A7N4L3</accession>
<evidence type="ECO:0000313" key="3">
    <source>
        <dbReference type="Proteomes" id="UP000440498"/>
    </source>
</evidence>
<name>A0A6A7N4L3_9BURK</name>
<evidence type="ECO:0000259" key="1">
    <source>
        <dbReference type="Pfam" id="PF07589"/>
    </source>
</evidence>
<proteinExistence type="predicted"/>
<dbReference type="InterPro" id="IPR013424">
    <property type="entry name" value="Ice-binding_C"/>
</dbReference>
<reference evidence="2 3" key="1">
    <citation type="submission" date="2019-10" db="EMBL/GenBank/DDBJ databases">
        <title>Two novel species isolated from a subtropical stream in China.</title>
        <authorList>
            <person name="Lu H."/>
        </authorList>
    </citation>
    <scope>NUCLEOTIDE SEQUENCE [LARGE SCALE GENOMIC DNA]</scope>
    <source>
        <strain evidence="2 3">FT29W</strain>
    </source>
</reference>